<evidence type="ECO:0008006" key="3">
    <source>
        <dbReference type="Google" id="ProtNLM"/>
    </source>
</evidence>
<dbReference type="AlphaFoldDB" id="A0A517U4G8"/>
<evidence type="ECO:0000313" key="2">
    <source>
        <dbReference type="Proteomes" id="UP000317909"/>
    </source>
</evidence>
<dbReference type="KEGG" id="llh:I41_47350"/>
<dbReference type="Proteomes" id="UP000317909">
    <property type="component" value="Chromosome"/>
</dbReference>
<dbReference type="OrthoDB" id="236271at2"/>
<protein>
    <recommendedName>
        <fullName evidence="3">Fructose-bisphosphate aldolase</fullName>
    </recommendedName>
</protein>
<evidence type="ECO:0000313" key="1">
    <source>
        <dbReference type="EMBL" id="QDT75524.1"/>
    </source>
</evidence>
<keyword evidence="2" id="KW-1185">Reference proteome</keyword>
<dbReference type="InterPro" id="IPR013785">
    <property type="entry name" value="Aldolase_TIM"/>
</dbReference>
<reference evidence="1 2" key="1">
    <citation type="submission" date="2019-02" db="EMBL/GenBank/DDBJ databases">
        <title>Deep-cultivation of Planctomycetes and their phenomic and genomic characterization uncovers novel biology.</title>
        <authorList>
            <person name="Wiegand S."/>
            <person name="Jogler M."/>
            <person name="Boedeker C."/>
            <person name="Pinto D."/>
            <person name="Vollmers J."/>
            <person name="Rivas-Marin E."/>
            <person name="Kohn T."/>
            <person name="Peeters S.H."/>
            <person name="Heuer A."/>
            <person name="Rast P."/>
            <person name="Oberbeckmann S."/>
            <person name="Bunk B."/>
            <person name="Jeske O."/>
            <person name="Meyerdierks A."/>
            <person name="Storesund J.E."/>
            <person name="Kallscheuer N."/>
            <person name="Luecker S."/>
            <person name="Lage O.M."/>
            <person name="Pohl T."/>
            <person name="Merkel B.J."/>
            <person name="Hornburger P."/>
            <person name="Mueller R.-W."/>
            <person name="Bruemmer F."/>
            <person name="Labrenz M."/>
            <person name="Spormann A.M."/>
            <person name="Op den Camp H."/>
            <person name="Overmann J."/>
            <person name="Amann R."/>
            <person name="Jetten M.S.M."/>
            <person name="Mascher T."/>
            <person name="Medema M.H."/>
            <person name="Devos D.P."/>
            <person name="Kaster A.-K."/>
            <person name="Ovreas L."/>
            <person name="Rohde M."/>
            <person name="Galperin M.Y."/>
            <person name="Jogler C."/>
        </authorList>
    </citation>
    <scope>NUCLEOTIDE SEQUENCE [LARGE SCALE GENOMIC DNA]</scope>
    <source>
        <strain evidence="1 2">I41</strain>
    </source>
</reference>
<dbReference type="Gene3D" id="3.20.20.70">
    <property type="entry name" value="Aldolase class I"/>
    <property type="match status" value="1"/>
</dbReference>
<accession>A0A517U4G8</accession>
<name>A0A517U4G8_9BACT</name>
<dbReference type="EMBL" id="CP036339">
    <property type="protein sequence ID" value="QDT75524.1"/>
    <property type="molecule type" value="Genomic_DNA"/>
</dbReference>
<proteinExistence type="predicted"/>
<gene>
    <name evidence="1" type="ORF">I41_47350</name>
</gene>
<organism evidence="1 2">
    <name type="scientific">Lacipirellula limnantheis</name>
    <dbReference type="NCBI Taxonomy" id="2528024"/>
    <lineage>
        <taxon>Bacteria</taxon>
        <taxon>Pseudomonadati</taxon>
        <taxon>Planctomycetota</taxon>
        <taxon>Planctomycetia</taxon>
        <taxon>Pirellulales</taxon>
        <taxon>Lacipirellulaceae</taxon>
        <taxon>Lacipirellula</taxon>
    </lineage>
</organism>
<dbReference type="RefSeq" id="WP_145435213.1">
    <property type="nucleotide sequence ID" value="NZ_CP036339.1"/>
</dbReference>
<sequence>MKPRLVEKLAALRKNLDCGHFILADAKDADMAWGVASPGEPYPAKQGGPRYRSMPEFREQIREIVRQGAVDIMLASVSTMDELAHREGLFDASDVTPAIRANDATDVWIPRGGNYRATPSHPFASCYLEEAQFGSLMAAGDGEPKVNLGLYSATFNNSFDSDYATLEAFRAFRADAEQCGFHYFLEVFAPNIDGVVPADQVGAFVNDHICRMLAGVPLSGRPEFLKIPFFGPESLEELVAYDPSMIVGVLGGSSGTSFDAFTLLAEAKKHGARVALFGRKIKDAENPLSFVATLRNVADGELSAAEAVRAYHGELQKLQIAPRRSLPDDLQLTATELSYAR</sequence>